<proteinExistence type="inferred from homology"/>
<dbReference type="AlphaFoldDB" id="A0AA88XJL5"/>
<protein>
    <recommendedName>
        <fullName evidence="4">Cytosolic fatty-acid binding proteins domain-containing protein</fullName>
    </recommendedName>
</protein>
<reference evidence="5" key="1">
    <citation type="submission" date="2019-08" db="EMBL/GenBank/DDBJ databases">
        <title>The improved chromosome-level genome for the pearl oyster Pinctada fucata martensii using PacBio sequencing and Hi-C.</title>
        <authorList>
            <person name="Zheng Z."/>
        </authorList>
    </citation>
    <scope>NUCLEOTIDE SEQUENCE</scope>
    <source>
        <strain evidence="5">ZZ-2019</strain>
        <tissue evidence="5">Adductor muscle</tissue>
    </source>
</reference>
<evidence type="ECO:0000259" key="4">
    <source>
        <dbReference type="PROSITE" id="PS00214"/>
    </source>
</evidence>
<dbReference type="InterPro" id="IPR031259">
    <property type="entry name" value="ILBP"/>
</dbReference>
<dbReference type="SUPFAM" id="SSF50814">
    <property type="entry name" value="Lipocalins"/>
    <property type="match status" value="1"/>
</dbReference>
<dbReference type="Pfam" id="PF00061">
    <property type="entry name" value="Lipocalin"/>
    <property type="match status" value="1"/>
</dbReference>
<dbReference type="PRINTS" id="PR00178">
    <property type="entry name" value="FATTYACIDBP"/>
</dbReference>
<evidence type="ECO:0000256" key="1">
    <source>
        <dbReference type="ARBA" id="ARBA00008390"/>
    </source>
</evidence>
<organism evidence="5 6">
    <name type="scientific">Pinctada imbricata</name>
    <name type="common">Atlantic pearl-oyster</name>
    <name type="synonym">Pinctada martensii</name>
    <dbReference type="NCBI Taxonomy" id="66713"/>
    <lineage>
        <taxon>Eukaryota</taxon>
        <taxon>Metazoa</taxon>
        <taxon>Spiralia</taxon>
        <taxon>Lophotrochozoa</taxon>
        <taxon>Mollusca</taxon>
        <taxon>Bivalvia</taxon>
        <taxon>Autobranchia</taxon>
        <taxon>Pteriomorphia</taxon>
        <taxon>Pterioida</taxon>
        <taxon>Pterioidea</taxon>
        <taxon>Pteriidae</taxon>
        <taxon>Pinctada</taxon>
    </lineage>
</organism>
<keyword evidence="3" id="KW-0813">Transport</keyword>
<accession>A0AA88XJL5</accession>
<evidence type="ECO:0000256" key="3">
    <source>
        <dbReference type="RuleBase" id="RU003696"/>
    </source>
</evidence>
<dbReference type="InterPro" id="IPR012674">
    <property type="entry name" value="Calycin"/>
</dbReference>
<comment type="caution">
    <text evidence="5">The sequence shown here is derived from an EMBL/GenBank/DDBJ whole genome shotgun (WGS) entry which is preliminary data.</text>
</comment>
<keyword evidence="6" id="KW-1185">Reference proteome</keyword>
<evidence type="ECO:0000256" key="2">
    <source>
        <dbReference type="ARBA" id="ARBA00023121"/>
    </source>
</evidence>
<feature type="domain" description="Cytosolic fatty-acid binding proteins" evidence="4">
    <location>
        <begin position="12"/>
        <end position="29"/>
    </location>
</feature>
<dbReference type="InterPro" id="IPR000566">
    <property type="entry name" value="Lipocln_cytosolic_FA-bd_dom"/>
</dbReference>
<dbReference type="PROSITE" id="PS00214">
    <property type="entry name" value="FABP"/>
    <property type="match status" value="1"/>
</dbReference>
<comment type="similarity">
    <text evidence="1 3">Belongs to the calycin superfamily. Fatty-acid binding protein (FABP) family.</text>
</comment>
<sequence length="141" mass="15964">MALDSIVDLLGGKWKLDRSENFDNFLKEMGLNVVFRKMAGAAKPCIEVKVEDGVVKIISKVSFFNKVMTIRLDEEYKETFDGLEMNCHSRWENGKLITEAIPAGEGKGKPQTFIRERVNDELVQTMTVGDVICTRVFKPCD</sequence>
<name>A0AA88XJL5_PINIB</name>
<dbReference type="PANTHER" id="PTHR11955">
    <property type="entry name" value="FATTY ACID BINDING PROTEIN"/>
    <property type="match status" value="1"/>
</dbReference>
<dbReference type="Gene3D" id="2.40.128.20">
    <property type="match status" value="1"/>
</dbReference>
<dbReference type="GO" id="GO:0008289">
    <property type="term" value="F:lipid binding"/>
    <property type="evidence" value="ECO:0007669"/>
    <property type="project" value="UniProtKB-KW"/>
</dbReference>
<dbReference type="Proteomes" id="UP001186944">
    <property type="component" value="Unassembled WGS sequence"/>
</dbReference>
<evidence type="ECO:0000313" key="6">
    <source>
        <dbReference type="Proteomes" id="UP001186944"/>
    </source>
</evidence>
<dbReference type="CDD" id="cd00742">
    <property type="entry name" value="FABP"/>
    <property type="match status" value="1"/>
</dbReference>
<evidence type="ECO:0000313" key="5">
    <source>
        <dbReference type="EMBL" id="KAK3084086.1"/>
    </source>
</evidence>
<dbReference type="InterPro" id="IPR000463">
    <property type="entry name" value="Fatty_acid-bd"/>
</dbReference>
<keyword evidence="2" id="KW-0446">Lipid-binding</keyword>
<dbReference type="EMBL" id="VSWD01000013">
    <property type="protein sequence ID" value="KAK3084086.1"/>
    <property type="molecule type" value="Genomic_DNA"/>
</dbReference>
<gene>
    <name evidence="5" type="ORF">FSP39_007900</name>
</gene>